<dbReference type="AlphaFoldDB" id="A0A6A3Z5F7"/>
<keyword evidence="2" id="KW-0732">Signal</keyword>
<feature type="compositionally biased region" description="Polar residues" evidence="1">
    <location>
        <begin position="74"/>
        <end position="101"/>
    </location>
</feature>
<accession>A0A6A3Z5F7</accession>
<gene>
    <name evidence="4" type="ORF">PF004_g2521</name>
    <name evidence="3" type="ORF">PF005_g3358</name>
</gene>
<dbReference type="Proteomes" id="UP000433483">
    <property type="component" value="Unassembled WGS sequence"/>
</dbReference>
<dbReference type="EMBL" id="QXGC01000072">
    <property type="protein sequence ID" value="KAE9251324.1"/>
    <property type="molecule type" value="Genomic_DNA"/>
</dbReference>
<feature type="compositionally biased region" description="Low complexity" evidence="1">
    <location>
        <begin position="108"/>
        <end position="120"/>
    </location>
</feature>
<protein>
    <submittedName>
        <fullName evidence="3">Uncharacterized protein</fullName>
    </submittedName>
</protein>
<dbReference type="Proteomes" id="UP000476176">
    <property type="component" value="Unassembled WGS sequence"/>
</dbReference>
<organism evidence="3 5">
    <name type="scientific">Phytophthora fragariae</name>
    <dbReference type="NCBI Taxonomy" id="53985"/>
    <lineage>
        <taxon>Eukaryota</taxon>
        <taxon>Sar</taxon>
        <taxon>Stramenopiles</taxon>
        <taxon>Oomycota</taxon>
        <taxon>Peronosporomycetes</taxon>
        <taxon>Peronosporales</taxon>
        <taxon>Peronosporaceae</taxon>
        <taxon>Phytophthora</taxon>
    </lineage>
</organism>
<comment type="caution">
    <text evidence="3">The sequence shown here is derived from an EMBL/GenBank/DDBJ whole genome shotgun (WGS) entry which is preliminary data.</text>
</comment>
<keyword evidence="5" id="KW-1185">Reference proteome</keyword>
<reference evidence="3 5" key="1">
    <citation type="submission" date="2018-08" db="EMBL/GenBank/DDBJ databases">
        <title>Genomic investigation of the strawberry pathogen Phytophthora fragariae indicates pathogenicity is determined by transcriptional variation in three key races.</title>
        <authorList>
            <person name="Adams T.M."/>
            <person name="Armitage A.D."/>
            <person name="Sobczyk M.K."/>
            <person name="Bates H.J."/>
            <person name="Dunwell J.M."/>
            <person name="Nellist C.F."/>
            <person name="Harrison R.J."/>
        </authorList>
    </citation>
    <scope>NUCLEOTIDE SEQUENCE [LARGE SCALE GENOMIC DNA]</scope>
    <source>
        <strain evidence="4 6">BC-23</strain>
        <strain evidence="3 5">NOV-27</strain>
    </source>
</reference>
<dbReference type="OrthoDB" id="10304692at2759"/>
<feature type="chain" id="PRO_5036166806" evidence="2">
    <location>
        <begin position="23"/>
        <end position="140"/>
    </location>
</feature>
<name>A0A6A3Z5F7_9STRA</name>
<evidence type="ECO:0000313" key="3">
    <source>
        <dbReference type="EMBL" id="KAE9230803.1"/>
    </source>
</evidence>
<evidence type="ECO:0000313" key="4">
    <source>
        <dbReference type="EMBL" id="KAE9251324.1"/>
    </source>
</evidence>
<evidence type="ECO:0000256" key="2">
    <source>
        <dbReference type="SAM" id="SignalP"/>
    </source>
</evidence>
<evidence type="ECO:0000313" key="5">
    <source>
        <dbReference type="Proteomes" id="UP000433483"/>
    </source>
</evidence>
<evidence type="ECO:0000313" key="6">
    <source>
        <dbReference type="Proteomes" id="UP000476176"/>
    </source>
</evidence>
<feature type="signal peptide" evidence="2">
    <location>
        <begin position="1"/>
        <end position="22"/>
    </location>
</feature>
<evidence type="ECO:0000256" key="1">
    <source>
        <dbReference type="SAM" id="MobiDB-lite"/>
    </source>
</evidence>
<feature type="region of interest" description="Disordered" evidence="1">
    <location>
        <begin position="74"/>
        <end position="140"/>
    </location>
</feature>
<proteinExistence type="predicted"/>
<sequence>MLSLAVCLQLACLSGDTPQALSWTAVDDLHLNIFADAFNVTAAAAQESRLVVVICTAFQSAHNYIRFFSGKSNTTTTVPSPQHSSASQWRSTVPSRPSSRWTMPRPLSTSSAASSESVRSPCRPTTLVPDPCTPRSPSLS</sequence>
<dbReference type="EMBL" id="QXGB01000098">
    <property type="protein sequence ID" value="KAE9230803.1"/>
    <property type="molecule type" value="Genomic_DNA"/>
</dbReference>